<protein>
    <submittedName>
        <fullName evidence="1">Uncharacterized protein</fullName>
    </submittedName>
</protein>
<accession>A0A8X6N781</accession>
<sequence length="158" mass="18051">MKNSNSTNYIKTHTNKCTLIPVSIYNNTEIHAFCDPCANITVILQSYVPSDVIIHPWTDGQFQVVYHEIKLINWIYLNINIGNIERMMAEDGIYSQLPFPLILGFDWQQEVQDSCTYDPNRSLCISTPSSLPLYECVHVAKPRVKSLTTKKLSLDNVV</sequence>
<evidence type="ECO:0000313" key="1">
    <source>
        <dbReference type="EMBL" id="GFS97177.1"/>
    </source>
</evidence>
<proteinExistence type="predicted"/>
<organism evidence="1 2">
    <name type="scientific">Nephila pilipes</name>
    <name type="common">Giant wood spider</name>
    <name type="synonym">Nephila maculata</name>
    <dbReference type="NCBI Taxonomy" id="299642"/>
    <lineage>
        <taxon>Eukaryota</taxon>
        <taxon>Metazoa</taxon>
        <taxon>Ecdysozoa</taxon>
        <taxon>Arthropoda</taxon>
        <taxon>Chelicerata</taxon>
        <taxon>Arachnida</taxon>
        <taxon>Araneae</taxon>
        <taxon>Araneomorphae</taxon>
        <taxon>Entelegynae</taxon>
        <taxon>Araneoidea</taxon>
        <taxon>Nephilidae</taxon>
        <taxon>Nephila</taxon>
    </lineage>
</organism>
<evidence type="ECO:0000313" key="2">
    <source>
        <dbReference type="Proteomes" id="UP000887013"/>
    </source>
</evidence>
<dbReference type="AlphaFoldDB" id="A0A8X6N781"/>
<name>A0A8X6N781_NEPPI</name>
<comment type="caution">
    <text evidence="1">The sequence shown here is derived from an EMBL/GenBank/DDBJ whole genome shotgun (WGS) entry which is preliminary data.</text>
</comment>
<gene>
    <name evidence="1" type="primary">AVEN_224225_1</name>
    <name evidence="1" type="ORF">NPIL_202851</name>
</gene>
<dbReference type="OrthoDB" id="7471944at2759"/>
<dbReference type="Proteomes" id="UP000887013">
    <property type="component" value="Unassembled WGS sequence"/>
</dbReference>
<keyword evidence="2" id="KW-1185">Reference proteome</keyword>
<reference evidence="1" key="1">
    <citation type="submission" date="2020-08" db="EMBL/GenBank/DDBJ databases">
        <title>Multicomponent nature underlies the extraordinary mechanical properties of spider dragline silk.</title>
        <authorList>
            <person name="Kono N."/>
            <person name="Nakamura H."/>
            <person name="Mori M."/>
            <person name="Yoshida Y."/>
            <person name="Ohtoshi R."/>
            <person name="Malay A.D."/>
            <person name="Moran D.A.P."/>
            <person name="Tomita M."/>
            <person name="Numata K."/>
            <person name="Arakawa K."/>
        </authorList>
    </citation>
    <scope>NUCLEOTIDE SEQUENCE</scope>
</reference>
<dbReference type="EMBL" id="BMAW01054601">
    <property type="protein sequence ID" value="GFS97177.1"/>
    <property type="molecule type" value="Genomic_DNA"/>
</dbReference>